<keyword evidence="2" id="KW-1185">Reference proteome</keyword>
<accession>A0A822Z7I0</accession>
<evidence type="ECO:0000313" key="1">
    <source>
        <dbReference type="EMBL" id="DAD39415.1"/>
    </source>
</evidence>
<comment type="caution">
    <text evidence="1">The sequence shown here is derived from an EMBL/GenBank/DDBJ whole genome shotgun (WGS) entry which is preliminary data.</text>
</comment>
<dbReference type="PANTHER" id="PTHR37888:SF11">
    <property type="entry name" value="DNA-BINDING BROMODOMAIN-CONTAINING PROTEIN"/>
    <property type="match status" value="1"/>
</dbReference>
<dbReference type="Proteomes" id="UP000607653">
    <property type="component" value="Unassembled WGS sequence"/>
</dbReference>
<name>A0A822Z7I0_NELNU</name>
<dbReference type="EMBL" id="DUZY01000005">
    <property type="protein sequence ID" value="DAD39415.1"/>
    <property type="molecule type" value="Genomic_DNA"/>
</dbReference>
<proteinExistence type="predicted"/>
<gene>
    <name evidence="1" type="ORF">HUJ06_013738</name>
</gene>
<dbReference type="PANTHER" id="PTHR37888">
    <property type="entry name" value="DNA-BINDING BROMODOMAIN-CONTAINING PROTEIN"/>
    <property type="match status" value="1"/>
</dbReference>
<protein>
    <submittedName>
        <fullName evidence="1">Uncharacterized protein</fullName>
    </submittedName>
</protein>
<organism evidence="1 2">
    <name type="scientific">Nelumbo nucifera</name>
    <name type="common">Sacred lotus</name>
    <dbReference type="NCBI Taxonomy" id="4432"/>
    <lineage>
        <taxon>Eukaryota</taxon>
        <taxon>Viridiplantae</taxon>
        <taxon>Streptophyta</taxon>
        <taxon>Embryophyta</taxon>
        <taxon>Tracheophyta</taxon>
        <taxon>Spermatophyta</taxon>
        <taxon>Magnoliopsida</taxon>
        <taxon>Proteales</taxon>
        <taxon>Nelumbonaceae</taxon>
        <taxon>Nelumbo</taxon>
    </lineage>
</organism>
<evidence type="ECO:0000313" key="2">
    <source>
        <dbReference type="Proteomes" id="UP000607653"/>
    </source>
</evidence>
<sequence length="46" mass="5426">METWGTWEELLLECAVNRHGTHKWDSVRHGKTKLKLYPSSTNRSEL</sequence>
<dbReference type="AlphaFoldDB" id="A0A822Z7I0"/>
<reference evidence="1 2" key="1">
    <citation type="journal article" date="2020" name="Mol. Biol. Evol.">
        <title>Distinct Expression and Methylation Patterns for Genes with Different Fates following a Single Whole-Genome Duplication in Flowering Plants.</title>
        <authorList>
            <person name="Shi T."/>
            <person name="Rahmani R.S."/>
            <person name="Gugger P.F."/>
            <person name="Wang M."/>
            <person name="Li H."/>
            <person name="Zhang Y."/>
            <person name="Li Z."/>
            <person name="Wang Q."/>
            <person name="Van de Peer Y."/>
            <person name="Marchal K."/>
            <person name="Chen J."/>
        </authorList>
    </citation>
    <scope>NUCLEOTIDE SEQUENCE [LARGE SCALE GENOMIC DNA]</scope>
    <source>
        <tissue evidence="1">Leaf</tissue>
    </source>
</reference>